<sequence length="234" mass="26008">MEANETILVVEDETKIADVLKSYLEREGFLVVCAADGEDALQKFASLSPALVLLDLMLPRRSGAEVCREIRARGDTPIIMLTARAEEESILGGLAIGADDYVVKPFSPRQVVARVHAVLRRAGTGREKSSPVLEFDGGRLKIDTAARRVLRDGAELSLTPSEYNLLSVFFTHPGRTFTRDELIVSALREDYEGYDRVIDTHIKNLRQKIEPDAKQPRYLVTVFGVGYRFNGGNQ</sequence>
<comment type="caution">
    <text evidence="8">The sequence shown here is derived from an EMBL/GenBank/DDBJ whole genome shotgun (WGS) entry which is preliminary data.</text>
</comment>
<protein>
    <submittedName>
        <fullName evidence="8">Transcriptional regulatory protein SrrA</fullName>
    </submittedName>
</protein>
<dbReference type="Gene3D" id="3.40.50.2300">
    <property type="match status" value="1"/>
</dbReference>
<dbReference type="EMBL" id="VSSQ01007732">
    <property type="protein sequence ID" value="MPM36815.1"/>
    <property type="molecule type" value="Genomic_DNA"/>
</dbReference>
<keyword evidence="5" id="KW-0804">Transcription</keyword>
<dbReference type="AlphaFoldDB" id="A0A644Z7F8"/>
<dbReference type="GO" id="GO:0005829">
    <property type="term" value="C:cytosol"/>
    <property type="evidence" value="ECO:0007669"/>
    <property type="project" value="TreeGrafter"/>
</dbReference>
<dbReference type="FunFam" id="3.40.50.2300:FF:000001">
    <property type="entry name" value="DNA-binding response regulator PhoB"/>
    <property type="match status" value="1"/>
</dbReference>
<dbReference type="InterPro" id="IPR011006">
    <property type="entry name" value="CheY-like_superfamily"/>
</dbReference>
<evidence type="ECO:0000313" key="8">
    <source>
        <dbReference type="EMBL" id="MPM36815.1"/>
    </source>
</evidence>
<feature type="domain" description="OmpR/PhoB-type" evidence="7">
    <location>
        <begin position="130"/>
        <end position="231"/>
    </location>
</feature>
<dbReference type="InterPro" id="IPR001867">
    <property type="entry name" value="OmpR/PhoB-type_DNA-bd"/>
</dbReference>
<dbReference type="GO" id="GO:0000976">
    <property type="term" value="F:transcription cis-regulatory region binding"/>
    <property type="evidence" value="ECO:0007669"/>
    <property type="project" value="TreeGrafter"/>
</dbReference>
<dbReference type="PROSITE" id="PS50110">
    <property type="entry name" value="RESPONSE_REGULATORY"/>
    <property type="match status" value="1"/>
</dbReference>
<evidence type="ECO:0000259" key="7">
    <source>
        <dbReference type="PROSITE" id="PS51755"/>
    </source>
</evidence>
<dbReference type="SMART" id="SM00862">
    <property type="entry name" value="Trans_reg_C"/>
    <property type="match status" value="1"/>
</dbReference>
<proteinExistence type="predicted"/>
<dbReference type="SMART" id="SM00448">
    <property type="entry name" value="REC"/>
    <property type="match status" value="1"/>
</dbReference>
<feature type="domain" description="Response regulatory" evidence="6">
    <location>
        <begin position="6"/>
        <end position="119"/>
    </location>
</feature>
<dbReference type="CDD" id="cd00383">
    <property type="entry name" value="trans_reg_C"/>
    <property type="match status" value="1"/>
</dbReference>
<evidence type="ECO:0000256" key="3">
    <source>
        <dbReference type="ARBA" id="ARBA00023015"/>
    </source>
</evidence>
<keyword evidence="1" id="KW-0597">Phosphoprotein</keyword>
<dbReference type="InterPro" id="IPR036388">
    <property type="entry name" value="WH-like_DNA-bd_sf"/>
</dbReference>
<dbReference type="GO" id="GO:0032993">
    <property type="term" value="C:protein-DNA complex"/>
    <property type="evidence" value="ECO:0007669"/>
    <property type="project" value="TreeGrafter"/>
</dbReference>
<reference evidence="8" key="1">
    <citation type="submission" date="2019-08" db="EMBL/GenBank/DDBJ databases">
        <authorList>
            <person name="Kucharzyk K."/>
            <person name="Murdoch R.W."/>
            <person name="Higgins S."/>
            <person name="Loffler F."/>
        </authorList>
    </citation>
    <scope>NUCLEOTIDE SEQUENCE</scope>
</reference>
<dbReference type="InterPro" id="IPR001789">
    <property type="entry name" value="Sig_transdc_resp-reg_receiver"/>
</dbReference>
<dbReference type="PANTHER" id="PTHR48111:SF73">
    <property type="entry name" value="ALKALINE PHOSPHATASE SYNTHESIS TRANSCRIPTIONAL REGULATORY PROTEIN PHOP"/>
    <property type="match status" value="1"/>
</dbReference>
<dbReference type="Gene3D" id="6.10.250.690">
    <property type="match status" value="1"/>
</dbReference>
<evidence type="ECO:0000256" key="5">
    <source>
        <dbReference type="ARBA" id="ARBA00023163"/>
    </source>
</evidence>
<keyword evidence="3" id="KW-0805">Transcription regulation</keyword>
<gene>
    <name evidence="8" type="primary">srrA_42</name>
    <name evidence="8" type="ORF">SDC9_83418</name>
</gene>
<dbReference type="GO" id="GO:0000156">
    <property type="term" value="F:phosphorelay response regulator activity"/>
    <property type="evidence" value="ECO:0007669"/>
    <property type="project" value="TreeGrafter"/>
</dbReference>
<organism evidence="8">
    <name type="scientific">bioreactor metagenome</name>
    <dbReference type="NCBI Taxonomy" id="1076179"/>
    <lineage>
        <taxon>unclassified sequences</taxon>
        <taxon>metagenomes</taxon>
        <taxon>ecological metagenomes</taxon>
    </lineage>
</organism>
<dbReference type="GO" id="GO:0006355">
    <property type="term" value="P:regulation of DNA-templated transcription"/>
    <property type="evidence" value="ECO:0007669"/>
    <property type="project" value="InterPro"/>
</dbReference>
<evidence type="ECO:0000256" key="4">
    <source>
        <dbReference type="ARBA" id="ARBA00023125"/>
    </source>
</evidence>
<evidence type="ECO:0000256" key="2">
    <source>
        <dbReference type="ARBA" id="ARBA00023012"/>
    </source>
</evidence>
<dbReference type="PANTHER" id="PTHR48111">
    <property type="entry name" value="REGULATOR OF RPOS"/>
    <property type="match status" value="1"/>
</dbReference>
<dbReference type="PROSITE" id="PS51755">
    <property type="entry name" value="OMPR_PHOB"/>
    <property type="match status" value="1"/>
</dbReference>
<dbReference type="InterPro" id="IPR039420">
    <property type="entry name" value="WalR-like"/>
</dbReference>
<dbReference type="Pfam" id="PF00072">
    <property type="entry name" value="Response_reg"/>
    <property type="match status" value="1"/>
</dbReference>
<name>A0A644Z7F8_9ZZZZ</name>
<evidence type="ECO:0000259" key="6">
    <source>
        <dbReference type="PROSITE" id="PS50110"/>
    </source>
</evidence>
<keyword evidence="4" id="KW-0238">DNA-binding</keyword>
<dbReference type="CDD" id="cd17574">
    <property type="entry name" value="REC_OmpR"/>
    <property type="match status" value="1"/>
</dbReference>
<dbReference type="SUPFAM" id="SSF52172">
    <property type="entry name" value="CheY-like"/>
    <property type="match status" value="1"/>
</dbReference>
<dbReference type="Gene3D" id="1.10.10.10">
    <property type="entry name" value="Winged helix-like DNA-binding domain superfamily/Winged helix DNA-binding domain"/>
    <property type="match status" value="1"/>
</dbReference>
<keyword evidence="2" id="KW-0902">Two-component regulatory system</keyword>
<accession>A0A644Z7F8</accession>
<dbReference type="Pfam" id="PF00486">
    <property type="entry name" value="Trans_reg_C"/>
    <property type="match status" value="1"/>
</dbReference>
<evidence type="ECO:0000256" key="1">
    <source>
        <dbReference type="ARBA" id="ARBA00022553"/>
    </source>
</evidence>